<name>A0ABZ2Y0C9_9RHOB</name>
<keyword evidence="2" id="KW-0614">Plasmid</keyword>
<organism evidence="2 3">
    <name type="scientific">Aliisedimentitalea scapharcae</name>
    <dbReference type="NCBI Taxonomy" id="1524259"/>
    <lineage>
        <taxon>Bacteria</taxon>
        <taxon>Pseudomonadati</taxon>
        <taxon>Pseudomonadota</taxon>
        <taxon>Alphaproteobacteria</taxon>
        <taxon>Rhodobacterales</taxon>
        <taxon>Roseobacteraceae</taxon>
        <taxon>Aliisedimentitalea</taxon>
    </lineage>
</organism>
<evidence type="ECO:0000313" key="2">
    <source>
        <dbReference type="EMBL" id="WZK91117.1"/>
    </source>
</evidence>
<sequence>MKPILPLSNQSTGHSAEIPAWVAARRGETAEMAAFSSGAALAVLHPFVAQRHASVPGALLRQRLALQATEYCLTLEGRRDSPGDIRDAVCLHRAGEALGPAGEVFSLWSQATRLPMTHRNWLNLLTDLLPATLGPDVPALVAEAGHGDPVGGATSVLVQMLTRWPRAETAALICADVVLARALGWFQPVPLLGWTLPRKLVRQAADGEKNMTGCHQALTQAATQAIRIVRDLERRAEQLRAAAPKLRAKASDAAVELFLTQDAVFPGTMLTPIVRGTSQPMTDRAARRLCDRLVSLGVIRELTGRPSFRIYGV</sequence>
<reference evidence="2 3" key="1">
    <citation type="submission" date="2023-04" db="EMBL/GenBank/DDBJ databases">
        <title>Complete genome sequence of Alisedimentitalea scapharcae.</title>
        <authorList>
            <person name="Rong J.-C."/>
            <person name="Yi M.-L."/>
            <person name="Zhao Q."/>
        </authorList>
    </citation>
    <scope>NUCLEOTIDE SEQUENCE [LARGE SCALE GENOMIC DNA]</scope>
    <source>
        <strain evidence="2 3">KCTC 42119</strain>
        <plasmid evidence="2 3">unnamed4</plasmid>
    </source>
</reference>
<accession>A0ABZ2Y0C9</accession>
<proteinExistence type="predicted"/>
<gene>
    <name evidence="2" type="ORF">QEZ52_21350</name>
</gene>
<dbReference type="EMBL" id="CP123585">
    <property type="protein sequence ID" value="WZK91117.1"/>
    <property type="molecule type" value="Genomic_DNA"/>
</dbReference>
<feature type="coiled-coil region" evidence="1">
    <location>
        <begin position="222"/>
        <end position="249"/>
    </location>
</feature>
<keyword evidence="3" id="KW-1185">Reference proteome</keyword>
<dbReference type="InterPro" id="IPR009843">
    <property type="entry name" value="DUF1403"/>
</dbReference>
<protein>
    <submittedName>
        <fullName evidence="2">DUF1403 family protein</fullName>
    </submittedName>
</protein>
<dbReference type="RefSeq" id="WP_343211824.1">
    <property type="nucleotide sequence ID" value="NZ_CP123585.1"/>
</dbReference>
<keyword evidence="1" id="KW-0175">Coiled coil</keyword>
<geneLocation type="plasmid" evidence="2 3">
    <name>unnamed4</name>
</geneLocation>
<dbReference type="Proteomes" id="UP001623232">
    <property type="component" value="Plasmid unnamed4"/>
</dbReference>
<evidence type="ECO:0000313" key="3">
    <source>
        <dbReference type="Proteomes" id="UP001623232"/>
    </source>
</evidence>
<evidence type="ECO:0000256" key="1">
    <source>
        <dbReference type="SAM" id="Coils"/>
    </source>
</evidence>
<dbReference type="Pfam" id="PF07183">
    <property type="entry name" value="DUF1403"/>
    <property type="match status" value="1"/>
</dbReference>